<accession>Q0V026</accession>
<evidence type="ECO:0000313" key="3">
    <source>
        <dbReference type="Proteomes" id="UP000001055"/>
    </source>
</evidence>
<proteinExistence type="predicted"/>
<dbReference type="RefSeq" id="XP_001793237.1">
    <property type="nucleotide sequence ID" value="XM_001793185.1"/>
</dbReference>
<evidence type="ECO:0000313" key="2">
    <source>
        <dbReference type="EMBL" id="EAT89369.2"/>
    </source>
</evidence>
<dbReference type="eggNOG" id="ENOG502SQ1Q">
    <property type="taxonomic scope" value="Eukaryota"/>
</dbReference>
<name>Q0V026_PHANO</name>
<dbReference type="InterPro" id="IPR010730">
    <property type="entry name" value="HET"/>
</dbReference>
<protein>
    <recommendedName>
        <fullName evidence="1">Heterokaryon incompatibility domain-containing protein</fullName>
    </recommendedName>
</protein>
<dbReference type="HOGENOM" id="CLU_002639_4_4_1"/>
<dbReference type="VEuPathDB" id="FungiDB:JI435_026380"/>
<dbReference type="KEGG" id="pno:SNOG_02638"/>
<dbReference type="PANTHER" id="PTHR33112">
    <property type="entry name" value="DOMAIN PROTEIN, PUTATIVE-RELATED"/>
    <property type="match status" value="1"/>
</dbReference>
<reference evidence="3" key="1">
    <citation type="journal article" date="2007" name="Plant Cell">
        <title>Dothideomycete-plant interactions illuminated by genome sequencing and EST analysis of the wheat pathogen Stagonospora nodorum.</title>
        <authorList>
            <person name="Hane J.K."/>
            <person name="Lowe R.G."/>
            <person name="Solomon P.S."/>
            <person name="Tan K.C."/>
            <person name="Schoch C.L."/>
            <person name="Spatafora J.W."/>
            <person name="Crous P.W."/>
            <person name="Kodira C."/>
            <person name="Birren B.W."/>
            <person name="Galagan J.E."/>
            <person name="Torriani S.F."/>
            <person name="McDonald B.A."/>
            <person name="Oliver R.P."/>
        </authorList>
    </citation>
    <scope>NUCLEOTIDE SEQUENCE [LARGE SCALE GENOMIC DNA]</scope>
    <source>
        <strain evidence="3">SN15 / ATCC MYA-4574 / FGSC 10173</strain>
    </source>
</reference>
<dbReference type="PANTHER" id="PTHR33112:SF1">
    <property type="entry name" value="HETEROKARYON INCOMPATIBILITY DOMAIN-CONTAINING PROTEIN"/>
    <property type="match status" value="1"/>
</dbReference>
<evidence type="ECO:0000259" key="1">
    <source>
        <dbReference type="Pfam" id="PF06985"/>
    </source>
</evidence>
<feature type="domain" description="Heterokaryon incompatibility" evidence="1">
    <location>
        <begin position="3"/>
        <end position="115"/>
    </location>
</feature>
<dbReference type="Proteomes" id="UP000001055">
    <property type="component" value="Unassembled WGS sequence"/>
</dbReference>
<organism evidence="2 3">
    <name type="scientific">Phaeosphaeria nodorum (strain SN15 / ATCC MYA-4574 / FGSC 10173)</name>
    <name type="common">Glume blotch fungus</name>
    <name type="synonym">Parastagonospora nodorum</name>
    <dbReference type="NCBI Taxonomy" id="321614"/>
    <lineage>
        <taxon>Eukaryota</taxon>
        <taxon>Fungi</taxon>
        <taxon>Dikarya</taxon>
        <taxon>Ascomycota</taxon>
        <taxon>Pezizomycotina</taxon>
        <taxon>Dothideomycetes</taxon>
        <taxon>Pleosporomycetidae</taxon>
        <taxon>Pleosporales</taxon>
        <taxon>Pleosporineae</taxon>
        <taxon>Phaeosphaeriaceae</taxon>
        <taxon>Parastagonospora</taxon>
    </lineage>
</organism>
<dbReference type="EMBL" id="CH445328">
    <property type="protein sequence ID" value="EAT89369.2"/>
    <property type="molecule type" value="Genomic_DNA"/>
</dbReference>
<gene>
    <name evidence="2" type="ORF">SNOG_02638</name>
</gene>
<dbReference type="STRING" id="321614.Q0V026"/>
<sequence length="480" mass="55026">MLHHLPKTIEDSIEVATRLDIWYLWVDRYCIDEDSPSDKHDQIQQMDAIYRSAALTIIAAAGEGPDHGLPGINGTTRTAQQTLRLGDFTLAQTLSHPSVALSASVWATRGWTYQEGLLSRRRLIFTPEQVFFECEGMHCREAVTIPLDDMHLVSKQRFKADAPSGSFDAKRPGRYPLMYMRHVAEFYFKQLSYPSDALNAMHGIFKSFQEQPPKRAVYNICGIPILPGRFQSFTSQRPLHPFLTNLFWYHTEPGHRRPEFPSWSWVGWHGGTISPETFVKKNESYSKLNADTSLWVEEKPGLLREFAEPVAPNTWLDYQDSRFLHIQTWILDCTIVNIDVADLPSWKSSPGLYARFQLDDERIGCARFHPSITPTELQHCDSTGQPKQYLGLILPFSLAGMNYIYMIERYASVLVVEDKGDCYERVGVFHLYSHFDSGTDEQRADLSFCMRADGKLSSFKNVDNGWERGAKRQKRKIRLG</sequence>
<dbReference type="InParanoid" id="Q0V026"/>
<dbReference type="AlphaFoldDB" id="Q0V026"/>
<dbReference type="GeneID" id="5970094"/>
<dbReference type="Pfam" id="PF06985">
    <property type="entry name" value="HET"/>
    <property type="match status" value="1"/>
</dbReference>